<evidence type="ECO:0000313" key="2">
    <source>
        <dbReference type="Proteomes" id="UP000028713"/>
    </source>
</evidence>
<evidence type="ECO:0000313" key="1">
    <source>
        <dbReference type="EMBL" id="KFE98915.1"/>
    </source>
</evidence>
<dbReference type="EMBL" id="JPRP01000002">
    <property type="protein sequence ID" value="KFE98915.1"/>
    <property type="molecule type" value="Genomic_DNA"/>
</dbReference>
<protein>
    <recommendedName>
        <fullName evidence="3">Lipoprotein</fullName>
    </recommendedName>
</protein>
<dbReference type="PROSITE" id="PS51257">
    <property type="entry name" value="PROKAR_LIPOPROTEIN"/>
    <property type="match status" value="1"/>
</dbReference>
<dbReference type="OrthoDB" id="1275099at2"/>
<gene>
    <name evidence="1" type="ORF">IX39_16040</name>
</gene>
<proteinExistence type="predicted"/>
<keyword evidence="2" id="KW-1185">Reference proteome</keyword>
<comment type="caution">
    <text evidence="1">The sequence shown here is derived from an EMBL/GenBank/DDBJ whole genome shotgun (WGS) entry which is preliminary data.</text>
</comment>
<reference evidence="1 2" key="1">
    <citation type="submission" date="2014-07" db="EMBL/GenBank/DDBJ databases">
        <title>Genome of Chryseobacterium formosense LMG 24722.</title>
        <authorList>
            <person name="Pipes S.E."/>
            <person name="Stropko S.J."/>
            <person name="Newman J.D."/>
        </authorList>
    </citation>
    <scope>NUCLEOTIDE SEQUENCE [LARGE SCALE GENOMIC DNA]</scope>
    <source>
        <strain evidence="1 2">LMG 24722</strain>
    </source>
</reference>
<sequence>MKKYLIILLLSIISCNTKSKLVTGIEYRIIKIDTIENIYLINAEKADISIKNTSIIKIASAKTSDKCKKSNLLKVNQIYKFNLESLYPKNFVSHNYLRGITYNGVFVPFEKNINFKRDLFITNDVEGLCFKN</sequence>
<dbReference type="Proteomes" id="UP000028713">
    <property type="component" value="Unassembled WGS sequence"/>
</dbReference>
<evidence type="ECO:0008006" key="3">
    <source>
        <dbReference type="Google" id="ProtNLM"/>
    </source>
</evidence>
<name>A0A085Z3A2_9FLAO</name>
<organism evidence="1 2">
    <name type="scientific">Chryseobacterium formosense</name>
    <dbReference type="NCBI Taxonomy" id="236814"/>
    <lineage>
        <taxon>Bacteria</taxon>
        <taxon>Pseudomonadati</taxon>
        <taxon>Bacteroidota</taxon>
        <taxon>Flavobacteriia</taxon>
        <taxon>Flavobacteriales</taxon>
        <taxon>Weeksellaceae</taxon>
        <taxon>Chryseobacterium group</taxon>
        <taxon>Chryseobacterium</taxon>
    </lineage>
</organism>
<accession>A0A085Z3A2</accession>
<dbReference type="RefSeq" id="WP_034678238.1">
    <property type="nucleotide sequence ID" value="NZ_FPAP01000002.1"/>
</dbReference>
<dbReference type="AlphaFoldDB" id="A0A085Z3A2"/>